<name>A0AAW2W0D9_SESRA</name>
<dbReference type="Pfam" id="PF24994">
    <property type="entry name" value="GIL1_IRKI_C"/>
    <property type="match status" value="1"/>
</dbReference>
<proteinExistence type="predicted"/>
<accession>A0AAW2W0D9</accession>
<dbReference type="InterPro" id="IPR040225">
    <property type="entry name" value="GIL1-like"/>
</dbReference>
<comment type="caution">
    <text evidence="3">The sequence shown here is derived from an EMBL/GenBank/DDBJ whole genome shotgun (WGS) entry which is preliminary data.</text>
</comment>
<dbReference type="Pfam" id="PF04859">
    <property type="entry name" value="DUF641"/>
    <property type="match status" value="1"/>
</dbReference>
<reference evidence="3" key="2">
    <citation type="journal article" date="2024" name="Plant">
        <title>Genomic evolution and insights into agronomic trait innovations of Sesamum species.</title>
        <authorList>
            <person name="Miao H."/>
            <person name="Wang L."/>
            <person name="Qu L."/>
            <person name="Liu H."/>
            <person name="Sun Y."/>
            <person name="Le M."/>
            <person name="Wang Q."/>
            <person name="Wei S."/>
            <person name="Zheng Y."/>
            <person name="Lin W."/>
            <person name="Duan Y."/>
            <person name="Cao H."/>
            <person name="Xiong S."/>
            <person name="Wang X."/>
            <person name="Wei L."/>
            <person name="Li C."/>
            <person name="Ma Q."/>
            <person name="Ju M."/>
            <person name="Zhao R."/>
            <person name="Li G."/>
            <person name="Mu C."/>
            <person name="Tian Q."/>
            <person name="Mei H."/>
            <person name="Zhang T."/>
            <person name="Gao T."/>
            <person name="Zhang H."/>
        </authorList>
    </citation>
    <scope>NUCLEOTIDE SEQUENCE</scope>
    <source>
        <strain evidence="3">G02</strain>
    </source>
</reference>
<dbReference type="InterPro" id="IPR006943">
    <property type="entry name" value="DUF641_pln"/>
</dbReference>
<evidence type="ECO:0000313" key="3">
    <source>
        <dbReference type="EMBL" id="KAL0434669.1"/>
    </source>
</evidence>
<feature type="domain" description="DUF641" evidence="1">
    <location>
        <begin position="71"/>
        <end position="186"/>
    </location>
</feature>
<reference evidence="3" key="1">
    <citation type="submission" date="2020-06" db="EMBL/GenBank/DDBJ databases">
        <authorList>
            <person name="Li T."/>
            <person name="Hu X."/>
            <person name="Zhang T."/>
            <person name="Song X."/>
            <person name="Zhang H."/>
            <person name="Dai N."/>
            <person name="Sheng W."/>
            <person name="Hou X."/>
            <person name="Wei L."/>
        </authorList>
    </citation>
    <scope>NUCLEOTIDE SEQUENCE</scope>
    <source>
        <strain evidence="3">G02</strain>
        <tissue evidence="3">Leaf</tissue>
    </source>
</reference>
<dbReference type="PANTHER" id="PTHR31161">
    <property type="entry name" value="PROTEIN GRAVITROPIC IN THE LIGHT 1"/>
    <property type="match status" value="1"/>
</dbReference>
<feature type="domain" description="GIL1/IRKI C-terminal" evidence="2">
    <location>
        <begin position="414"/>
        <end position="469"/>
    </location>
</feature>
<sequence>MTSKVSNFSDLIQRVTASCLLHPLSGVARPDDISVADEEEDYQIEAEEEEEFKINTNWEATMNDADHPPRVMELEMLMGQVFDAVSVMKRAYVSLQEAHCPWDPDKMRVADVAVVAELRRLGLLRERFRRSVGGGGGGDRRWGVGAATLREVVAPYEAAVEELKREVKAKHAEIENLREKLKTATSFDRISGKSKGKSKRRVSCTTQVAAAPAMELFEATMSLVNEASKSFTSLLLSLMRSAHWDIAAAVRSIDAASSTSATMNNPTTTTMFMDSAVGANHAKYALESYVSRKIYQGFDHETFYMDGSLSSILHPDQHRRDCFTQYRDMKAMDPVELLSILPTCSFGKFCFKKYLAIVHPKMEESLFGDLEQRRQVLDSHHPRSQFYGEFLGLAKAVWLLHLLAFSLDPPPSHFEASRGAEFHSQYMESVVRISGNNGGPKVGMSMVVGFPVSPGFKLGNGSIIKARVYLVPKN</sequence>
<evidence type="ECO:0000259" key="1">
    <source>
        <dbReference type="Pfam" id="PF04859"/>
    </source>
</evidence>
<dbReference type="AlphaFoldDB" id="A0AAW2W0D9"/>
<dbReference type="GO" id="GO:0009959">
    <property type="term" value="P:negative gravitropism"/>
    <property type="evidence" value="ECO:0007669"/>
    <property type="project" value="InterPro"/>
</dbReference>
<dbReference type="InterPro" id="IPR056813">
    <property type="entry name" value="GIL1_IRKI_C"/>
</dbReference>
<gene>
    <name evidence="3" type="ORF">Sradi_0174800</name>
</gene>
<organism evidence="3">
    <name type="scientific">Sesamum radiatum</name>
    <name type="common">Black benniseed</name>
    <dbReference type="NCBI Taxonomy" id="300843"/>
    <lineage>
        <taxon>Eukaryota</taxon>
        <taxon>Viridiplantae</taxon>
        <taxon>Streptophyta</taxon>
        <taxon>Embryophyta</taxon>
        <taxon>Tracheophyta</taxon>
        <taxon>Spermatophyta</taxon>
        <taxon>Magnoliopsida</taxon>
        <taxon>eudicotyledons</taxon>
        <taxon>Gunneridae</taxon>
        <taxon>Pentapetalae</taxon>
        <taxon>asterids</taxon>
        <taxon>lamiids</taxon>
        <taxon>Lamiales</taxon>
        <taxon>Pedaliaceae</taxon>
        <taxon>Sesamum</taxon>
    </lineage>
</organism>
<dbReference type="EMBL" id="JACGWJ010000002">
    <property type="protein sequence ID" value="KAL0434669.1"/>
    <property type="molecule type" value="Genomic_DNA"/>
</dbReference>
<dbReference type="GO" id="GO:0009639">
    <property type="term" value="P:response to red or far red light"/>
    <property type="evidence" value="ECO:0007669"/>
    <property type="project" value="InterPro"/>
</dbReference>
<evidence type="ECO:0000259" key="2">
    <source>
        <dbReference type="Pfam" id="PF24994"/>
    </source>
</evidence>
<protein>
    <submittedName>
        <fullName evidence="3">Protein GRAVITROPIC IN THE LIGHT 1</fullName>
    </submittedName>
</protein>